<evidence type="ECO:0000313" key="2">
    <source>
        <dbReference type="Proteomes" id="UP001230426"/>
    </source>
</evidence>
<name>A0ABT9RI26_9ACTN</name>
<comment type="caution">
    <text evidence="1">The sequence shown here is derived from an EMBL/GenBank/DDBJ whole genome shotgun (WGS) entry which is preliminary data.</text>
</comment>
<dbReference type="Proteomes" id="UP001230426">
    <property type="component" value="Unassembled WGS sequence"/>
</dbReference>
<dbReference type="EMBL" id="JAUSRB010000002">
    <property type="protein sequence ID" value="MDP9868951.1"/>
    <property type="molecule type" value="Genomic_DNA"/>
</dbReference>
<dbReference type="RefSeq" id="WP_306872313.1">
    <property type="nucleotide sequence ID" value="NZ_JAUSRB010000002.1"/>
</dbReference>
<protein>
    <submittedName>
        <fullName evidence="1">Uncharacterized protein</fullName>
    </submittedName>
</protein>
<proteinExistence type="predicted"/>
<reference evidence="1 2" key="1">
    <citation type="submission" date="2023-07" db="EMBL/GenBank/DDBJ databases">
        <title>Sequencing the genomes of 1000 actinobacteria strains.</title>
        <authorList>
            <person name="Klenk H.-P."/>
        </authorList>
    </citation>
    <scope>NUCLEOTIDE SEQUENCE [LARGE SCALE GENOMIC DNA]</scope>
    <source>
        <strain evidence="1 2">DSM 44109</strain>
    </source>
</reference>
<organism evidence="1 2">
    <name type="scientific">Streptosporangium brasiliense</name>
    <dbReference type="NCBI Taxonomy" id="47480"/>
    <lineage>
        <taxon>Bacteria</taxon>
        <taxon>Bacillati</taxon>
        <taxon>Actinomycetota</taxon>
        <taxon>Actinomycetes</taxon>
        <taxon>Streptosporangiales</taxon>
        <taxon>Streptosporangiaceae</taxon>
        <taxon>Streptosporangium</taxon>
    </lineage>
</organism>
<evidence type="ECO:0000313" key="1">
    <source>
        <dbReference type="EMBL" id="MDP9868951.1"/>
    </source>
</evidence>
<keyword evidence="2" id="KW-1185">Reference proteome</keyword>
<sequence>MIEYDLRHRIWLLSTPTTAYAPGLDDDGTPRHVRRGPPLTLEQAAAGAEEQRYSC</sequence>
<accession>A0ABT9RI26</accession>
<gene>
    <name evidence="1" type="ORF">J2S55_008217</name>
</gene>